<evidence type="ECO:0000256" key="6">
    <source>
        <dbReference type="ARBA" id="ARBA00023136"/>
    </source>
</evidence>
<reference evidence="9 10" key="1">
    <citation type="submission" date="2019-09" db="EMBL/GenBank/DDBJ databases">
        <title>Whole-genome sequence of the purple sulfur bacterium Thiohalocapsa marina DSM 19078.</title>
        <authorList>
            <person name="Kyndt J.A."/>
            <person name="Meyer T.E."/>
        </authorList>
    </citation>
    <scope>NUCLEOTIDE SEQUENCE [LARGE SCALE GENOMIC DNA]</scope>
    <source>
        <strain evidence="9 10">DSM 19078</strain>
    </source>
</reference>
<proteinExistence type="predicted"/>
<feature type="transmembrane region" description="Helical" evidence="8">
    <location>
        <begin position="118"/>
        <end position="137"/>
    </location>
</feature>
<name>A0A5M8FUK2_9GAMM</name>
<accession>A0A5M8FUK2</accession>
<sequence>MAAAGVGALAVSAWLTRRLSRGEIPALRILDHPNARSLHHRPVPRSGGVGLLAGLLAGILAGVLAALLIALVTGLPLGQLVVRAVGPLFAPLAWILPAVLLVAAVSLRDDLGDVPQHWRLAAHLGAAALLLLGGLHWGRLDLPGLAVPFPAWLAWTLTAFYVVWMINLYNFMDGMDGLAGSMAAIGFGALAWLGWRAGAFGYAGAALVVALAAVGFLTRNLPPARIFLGDVGSSVLGLLAAALTLWGAQLGLFPLWAGWLIFSPFIVDASWTLLRRLWRREPFWRAHRSHHYQRLVLAGWSHGRTLGRAVLLMLAAAASAVAAVGMTPAEQWTLLFAWAGVYGLVHVRVGLAERAADQRQAAP</sequence>
<dbReference type="GO" id="GO:0009103">
    <property type="term" value="P:lipopolysaccharide biosynthetic process"/>
    <property type="evidence" value="ECO:0007669"/>
    <property type="project" value="TreeGrafter"/>
</dbReference>
<feature type="transmembrane region" description="Helical" evidence="8">
    <location>
        <begin position="149"/>
        <end position="170"/>
    </location>
</feature>
<dbReference type="InterPro" id="IPR000715">
    <property type="entry name" value="Glycosyl_transferase_4"/>
</dbReference>
<evidence type="ECO:0000256" key="3">
    <source>
        <dbReference type="ARBA" id="ARBA00022679"/>
    </source>
</evidence>
<keyword evidence="4 8" id="KW-0812">Transmembrane</keyword>
<evidence type="ECO:0000313" key="9">
    <source>
        <dbReference type="EMBL" id="KAA6187487.1"/>
    </source>
</evidence>
<comment type="cofactor">
    <cofactor evidence="7">
        <name>Mg(2+)</name>
        <dbReference type="ChEBI" id="CHEBI:18420"/>
    </cofactor>
</comment>
<keyword evidence="3 9" id="KW-0808">Transferase</keyword>
<evidence type="ECO:0000256" key="4">
    <source>
        <dbReference type="ARBA" id="ARBA00022692"/>
    </source>
</evidence>
<dbReference type="Proteomes" id="UP000322981">
    <property type="component" value="Unassembled WGS sequence"/>
</dbReference>
<feature type="transmembrane region" description="Helical" evidence="8">
    <location>
        <begin position="177"/>
        <end position="195"/>
    </location>
</feature>
<protein>
    <submittedName>
        <fullName evidence="9">Glycosyl transferase</fullName>
    </submittedName>
</protein>
<keyword evidence="10" id="KW-1185">Reference proteome</keyword>
<feature type="binding site" evidence="7">
    <location>
        <position position="170"/>
    </location>
    <ligand>
        <name>Mg(2+)</name>
        <dbReference type="ChEBI" id="CHEBI:18420"/>
    </ligand>
</feature>
<keyword evidence="7" id="KW-0479">Metal-binding</keyword>
<evidence type="ECO:0000256" key="1">
    <source>
        <dbReference type="ARBA" id="ARBA00004651"/>
    </source>
</evidence>
<feature type="transmembrane region" description="Helical" evidence="8">
    <location>
        <begin position="201"/>
        <end position="219"/>
    </location>
</feature>
<dbReference type="OrthoDB" id="9783652at2"/>
<keyword evidence="2" id="KW-1003">Cell membrane</keyword>
<feature type="transmembrane region" description="Helical" evidence="8">
    <location>
        <begin position="253"/>
        <end position="274"/>
    </location>
</feature>
<comment type="caution">
    <text evidence="9">The sequence shown here is derived from an EMBL/GenBank/DDBJ whole genome shotgun (WGS) entry which is preliminary data.</text>
</comment>
<evidence type="ECO:0000256" key="5">
    <source>
        <dbReference type="ARBA" id="ARBA00022989"/>
    </source>
</evidence>
<evidence type="ECO:0000256" key="7">
    <source>
        <dbReference type="PIRSR" id="PIRSR600715-1"/>
    </source>
</evidence>
<comment type="subcellular location">
    <subcellularLocation>
        <location evidence="1">Cell membrane</location>
        <topology evidence="1">Multi-pass membrane protein</topology>
    </subcellularLocation>
</comment>
<feature type="transmembrane region" description="Helical" evidence="8">
    <location>
        <begin position="332"/>
        <end position="351"/>
    </location>
</feature>
<keyword evidence="5 8" id="KW-1133">Transmembrane helix</keyword>
<dbReference type="GO" id="GO:0071555">
    <property type="term" value="P:cell wall organization"/>
    <property type="evidence" value="ECO:0007669"/>
    <property type="project" value="TreeGrafter"/>
</dbReference>
<feature type="transmembrane region" description="Helical" evidence="8">
    <location>
        <begin position="84"/>
        <end position="106"/>
    </location>
</feature>
<dbReference type="GO" id="GO:0046872">
    <property type="term" value="F:metal ion binding"/>
    <property type="evidence" value="ECO:0007669"/>
    <property type="project" value="UniProtKB-KW"/>
</dbReference>
<feature type="transmembrane region" description="Helical" evidence="8">
    <location>
        <begin position="226"/>
        <end position="247"/>
    </location>
</feature>
<keyword evidence="7" id="KW-0460">Magnesium</keyword>
<evidence type="ECO:0000256" key="2">
    <source>
        <dbReference type="ARBA" id="ARBA00022475"/>
    </source>
</evidence>
<dbReference type="Pfam" id="PF00953">
    <property type="entry name" value="Glycos_transf_4"/>
    <property type="match status" value="1"/>
</dbReference>
<dbReference type="PANTHER" id="PTHR22926:SF3">
    <property type="entry name" value="UNDECAPRENYL-PHOSPHATE ALPHA-N-ACETYLGLUCOSAMINYL 1-PHOSPHATE TRANSFERASE"/>
    <property type="match status" value="1"/>
</dbReference>
<gene>
    <name evidence="9" type="ORF">F2Q65_01775</name>
</gene>
<feature type="transmembrane region" description="Helical" evidence="8">
    <location>
        <begin position="49"/>
        <end position="72"/>
    </location>
</feature>
<organism evidence="9 10">
    <name type="scientific">Thiohalocapsa marina</name>
    <dbReference type="NCBI Taxonomy" id="424902"/>
    <lineage>
        <taxon>Bacteria</taxon>
        <taxon>Pseudomonadati</taxon>
        <taxon>Pseudomonadota</taxon>
        <taxon>Gammaproteobacteria</taxon>
        <taxon>Chromatiales</taxon>
        <taxon>Chromatiaceae</taxon>
        <taxon>Thiohalocapsa</taxon>
    </lineage>
</organism>
<evidence type="ECO:0000313" key="10">
    <source>
        <dbReference type="Proteomes" id="UP000322981"/>
    </source>
</evidence>
<dbReference type="GO" id="GO:0005886">
    <property type="term" value="C:plasma membrane"/>
    <property type="evidence" value="ECO:0007669"/>
    <property type="project" value="UniProtKB-SubCell"/>
</dbReference>
<dbReference type="GO" id="GO:0044038">
    <property type="term" value="P:cell wall macromolecule biosynthetic process"/>
    <property type="evidence" value="ECO:0007669"/>
    <property type="project" value="TreeGrafter"/>
</dbReference>
<keyword evidence="6 8" id="KW-0472">Membrane</keyword>
<dbReference type="PANTHER" id="PTHR22926">
    <property type="entry name" value="PHOSPHO-N-ACETYLMURAMOYL-PENTAPEPTIDE-TRANSFERASE"/>
    <property type="match status" value="1"/>
</dbReference>
<dbReference type="GO" id="GO:0016780">
    <property type="term" value="F:phosphotransferase activity, for other substituted phosphate groups"/>
    <property type="evidence" value="ECO:0007669"/>
    <property type="project" value="InterPro"/>
</dbReference>
<evidence type="ECO:0000256" key="8">
    <source>
        <dbReference type="SAM" id="Phobius"/>
    </source>
</evidence>
<dbReference type="EMBL" id="VWXX01000002">
    <property type="protein sequence ID" value="KAA6187487.1"/>
    <property type="molecule type" value="Genomic_DNA"/>
</dbReference>
<feature type="binding site" evidence="7">
    <location>
        <position position="230"/>
    </location>
    <ligand>
        <name>Mg(2+)</name>
        <dbReference type="ChEBI" id="CHEBI:18420"/>
    </ligand>
</feature>
<dbReference type="AlphaFoldDB" id="A0A5M8FUK2"/>